<keyword evidence="6" id="KW-0474">Menaquinone biosynthesis</keyword>
<dbReference type="Gene3D" id="3.40.50.970">
    <property type="match status" value="2"/>
</dbReference>
<accession>A0A8J2TX61</accession>
<comment type="similarity">
    <text evidence="6">Belongs to the TPP enzyme family. MenD subfamily.</text>
</comment>
<evidence type="ECO:0000256" key="2">
    <source>
        <dbReference type="ARBA" id="ARBA00022723"/>
    </source>
</evidence>
<reference evidence="9" key="2">
    <citation type="submission" date="2020-09" db="EMBL/GenBank/DDBJ databases">
        <authorList>
            <person name="Sun Q."/>
            <person name="Zhou Y."/>
        </authorList>
    </citation>
    <scope>NUCLEOTIDE SEQUENCE</scope>
    <source>
        <strain evidence="9">CGMCC 1.12785</strain>
    </source>
</reference>
<evidence type="ECO:0000256" key="7">
    <source>
        <dbReference type="SAM" id="MobiDB-lite"/>
    </source>
</evidence>
<comment type="pathway">
    <text evidence="6">Quinol/quinone metabolism; 1,4-dihydroxy-2-naphthoate biosynthesis; 1,4-dihydroxy-2-naphthoate from chorismate: step 2/7.</text>
</comment>
<dbReference type="HAMAP" id="MF_01659">
    <property type="entry name" value="MenD"/>
    <property type="match status" value="1"/>
</dbReference>
<keyword evidence="5 6" id="KW-0464">Manganese</keyword>
<dbReference type="UniPathway" id="UPA01057">
    <property type="reaction ID" value="UER00164"/>
</dbReference>
<dbReference type="UniPathway" id="UPA00079"/>
<evidence type="ECO:0000313" key="10">
    <source>
        <dbReference type="Proteomes" id="UP000616114"/>
    </source>
</evidence>
<dbReference type="Gene3D" id="3.40.50.1220">
    <property type="entry name" value="TPP-binding domain"/>
    <property type="match status" value="1"/>
</dbReference>
<evidence type="ECO:0000256" key="4">
    <source>
        <dbReference type="ARBA" id="ARBA00023052"/>
    </source>
</evidence>
<dbReference type="GO" id="GO:0009234">
    <property type="term" value="P:menaquinone biosynthetic process"/>
    <property type="evidence" value="ECO:0007669"/>
    <property type="project" value="UniProtKB-UniRule"/>
</dbReference>
<name>A0A8J2TX61_9MICO</name>
<dbReference type="GO" id="GO:0030145">
    <property type="term" value="F:manganese ion binding"/>
    <property type="evidence" value="ECO:0007669"/>
    <property type="project" value="UniProtKB-UniRule"/>
</dbReference>
<keyword evidence="1 6" id="KW-0808">Transferase</keyword>
<dbReference type="NCBIfam" id="TIGR00173">
    <property type="entry name" value="menD"/>
    <property type="match status" value="1"/>
</dbReference>
<comment type="cofactor">
    <cofactor evidence="6">
        <name>thiamine diphosphate</name>
        <dbReference type="ChEBI" id="CHEBI:58937"/>
    </cofactor>
    <text evidence="6">Binds 1 thiamine pyrophosphate per subunit.</text>
</comment>
<organism evidence="9 10">
    <name type="scientific">Sediminivirga luteola</name>
    <dbReference type="NCBI Taxonomy" id="1774748"/>
    <lineage>
        <taxon>Bacteria</taxon>
        <taxon>Bacillati</taxon>
        <taxon>Actinomycetota</taxon>
        <taxon>Actinomycetes</taxon>
        <taxon>Micrococcales</taxon>
        <taxon>Brevibacteriaceae</taxon>
        <taxon>Sediminivirga</taxon>
    </lineage>
</organism>
<dbReference type="EMBL" id="BMFY01000004">
    <property type="protein sequence ID" value="GGA11241.1"/>
    <property type="molecule type" value="Genomic_DNA"/>
</dbReference>
<dbReference type="CDD" id="cd02009">
    <property type="entry name" value="TPP_SHCHC_synthase"/>
    <property type="match status" value="1"/>
</dbReference>
<evidence type="ECO:0000256" key="6">
    <source>
        <dbReference type="HAMAP-Rule" id="MF_01659"/>
    </source>
</evidence>
<comment type="catalytic activity">
    <reaction evidence="6">
        <text>isochorismate + 2-oxoglutarate + H(+) = 5-enolpyruvoyl-6-hydroxy-2-succinyl-cyclohex-3-ene-1-carboxylate + CO2</text>
        <dbReference type="Rhea" id="RHEA:25593"/>
        <dbReference type="ChEBI" id="CHEBI:15378"/>
        <dbReference type="ChEBI" id="CHEBI:16526"/>
        <dbReference type="ChEBI" id="CHEBI:16810"/>
        <dbReference type="ChEBI" id="CHEBI:29780"/>
        <dbReference type="ChEBI" id="CHEBI:58818"/>
        <dbReference type="EC" id="2.2.1.9"/>
    </reaction>
</comment>
<dbReference type="SUPFAM" id="SSF52518">
    <property type="entry name" value="Thiamin diphosphate-binding fold (THDP-binding)"/>
    <property type="match status" value="2"/>
</dbReference>
<keyword evidence="4 6" id="KW-0786">Thiamine pyrophosphate</keyword>
<comment type="function">
    <text evidence="6">Catalyzes the thiamine diphosphate-dependent decarboxylation of 2-oxoglutarate and the subsequent addition of the resulting succinic semialdehyde-thiamine pyrophosphate anion to isochorismate to yield 2-succinyl-5-enolpyruvyl-6-hydroxy-3-cyclohexene-1-carboxylate (SEPHCHC).</text>
</comment>
<reference evidence="9" key="1">
    <citation type="journal article" date="2014" name="Int. J. Syst. Evol. Microbiol.">
        <title>Complete genome sequence of Corynebacterium casei LMG S-19264T (=DSM 44701T), isolated from a smear-ripened cheese.</title>
        <authorList>
            <consortium name="US DOE Joint Genome Institute (JGI-PGF)"/>
            <person name="Walter F."/>
            <person name="Albersmeier A."/>
            <person name="Kalinowski J."/>
            <person name="Ruckert C."/>
        </authorList>
    </citation>
    <scope>NUCLEOTIDE SEQUENCE</scope>
    <source>
        <strain evidence="9">CGMCC 1.12785</strain>
    </source>
</reference>
<dbReference type="RefSeq" id="WP_188550073.1">
    <property type="nucleotide sequence ID" value="NZ_BMFY01000004.1"/>
</dbReference>
<dbReference type="InterPro" id="IPR012001">
    <property type="entry name" value="Thiamin_PyroP_enz_TPP-bd_dom"/>
</dbReference>
<comment type="cofactor">
    <cofactor evidence="6">
        <name>Mg(2+)</name>
        <dbReference type="ChEBI" id="CHEBI:18420"/>
    </cofactor>
    <cofactor evidence="6">
        <name>Mn(2+)</name>
        <dbReference type="ChEBI" id="CHEBI:29035"/>
    </cofactor>
</comment>
<feature type="region of interest" description="Disordered" evidence="7">
    <location>
        <begin position="179"/>
        <end position="243"/>
    </location>
</feature>
<dbReference type="PIRSF" id="PIRSF004983">
    <property type="entry name" value="MenD"/>
    <property type="match status" value="1"/>
</dbReference>
<dbReference type="GO" id="GO:0070204">
    <property type="term" value="F:2-succinyl-5-enolpyruvyl-6-hydroxy-3-cyclohexene-1-carboxylic-acid synthase activity"/>
    <property type="evidence" value="ECO:0007669"/>
    <property type="project" value="UniProtKB-UniRule"/>
</dbReference>
<sequence length="550" mass="56688">MNDSTRLARAAVTELLGCGIRHVVLAPGSRSAPLAYALYDAEQAGRLRLHVRLDERDAGFLALGIARGLRARGENGLAAVVTTSGTAVANLHPAVLEASYSRLPMLVLSADRPAELRGTGSNQTMRQQGALFGAELRATAELPAPEPGDLADAELRWRESLRRLIQEAVAGSGPVQANAAFRDPLVPEDATPWGPGRADAEPLPAPRDGWESEPDASASPGSLAGLGPRPVLVAGETGGAGPGEGALRRAAELAADRGWPVLAEPSSGLRSHPHAIPRYREVLAAAAGPAPEITGVLTLGRPTLSRPVARLLARSGLPQIVISPEPEWFGAGVPGATLLRPAELPAQPEAPHAEPSWLRRWREAGNARPLGQDAAAPLDRAAAAALLAEPEGLLLAGSSSVIRDLDAAMTPAHRARVHASRGLAGIDGLISTAAGLALGSGEPVRAVIGDISALHDLGGLVLPSLEARPALEVVVVNDDGGSIFAGLEHGRPQFADRFPRLFGTPHGLGFGPIAAALGWEHLRADTAGQLRAALAGGVVPGRLLEIVPAG</sequence>
<dbReference type="EC" id="2.2.1.9" evidence="6"/>
<gene>
    <name evidence="6 9" type="primary">menD</name>
    <name evidence="9" type="ORF">GCM10011333_12610</name>
</gene>
<keyword evidence="3 6" id="KW-0460">Magnesium</keyword>
<dbReference type="PANTHER" id="PTHR42916">
    <property type="entry name" value="2-SUCCINYL-5-ENOLPYRUVYL-6-HYDROXY-3-CYCLOHEXENE-1-CARBOXYLATE SYNTHASE"/>
    <property type="match status" value="1"/>
</dbReference>
<dbReference type="InterPro" id="IPR029061">
    <property type="entry name" value="THDP-binding"/>
</dbReference>
<comment type="subunit">
    <text evidence="6">Homodimer.</text>
</comment>
<comment type="caution">
    <text evidence="9">The sequence shown here is derived from an EMBL/GenBank/DDBJ whole genome shotgun (WGS) entry which is preliminary data.</text>
</comment>
<evidence type="ECO:0000313" key="9">
    <source>
        <dbReference type="EMBL" id="GGA11241.1"/>
    </source>
</evidence>
<dbReference type="GO" id="GO:0030976">
    <property type="term" value="F:thiamine pyrophosphate binding"/>
    <property type="evidence" value="ECO:0007669"/>
    <property type="project" value="UniProtKB-UniRule"/>
</dbReference>
<proteinExistence type="inferred from homology"/>
<evidence type="ECO:0000259" key="8">
    <source>
        <dbReference type="Pfam" id="PF02776"/>
    </source>
</evidence>
<dbReference type="InterPro" id="IPR004433">
    <property type="entry name" value="MenaQ_synth_MenD"/>
</dbReference>
<keyword evidence="2 6" id="KW-0479">Metal-binding</keyword>
<dbReference type="CDD" id="cd07037">
    <property type="entry name" value="TPP_PYR_MenD"/>
    <property type="match status" value="1"/>
</dbReference>
<protein>
    <recommendedName>
        <fullName evidence="6">2-succinyl-5-enolpyruvyl-6-hydroxy-3-cyclohexene-1-carboxylate synthase</fullName>
        <shortName evidence="6">SEPHCHC synthase</shortName>
        <ecNumber evidence="6">2.2.1.9</ecNumber>
    </recommendedName>
    <alternativeName>
        <fullName evidence="6">Menaquinone biosynthesis protein MenD</fullName>
    </alternativeName>
</protein>
<evidence type="ECO:0000256" key="1">
    <source>
        <dbReference type="ARBA" id="ARBA00022679"/>
    </source>
</evidence>
<keyword evidence="10" id="KW-1185">Reference proteome</keyword>
<feature type="domain" description="Thiamine pyrophosphate enzyme N-terminal TPP-binding" evidence="8">
    <location>
        <begin position="7"/>
        <end position="127"/>
    </location>
</feature>
<dbReference type="Pfam" id="PF02776">
    <property type="entry name" value="TPP_enzyme_N"/>
    <property type="match status" value="1"/>
</dbReference>
<comment type="pathway">
    <text evidence="6">Quinol/quinone metabolism; menaquinone biosynthesis.</text>
</comment>
<dbReference type="Proteomes" id="UP000616114">
    <property type="component" value="Unassembled WGS sequence"/>
</dbReference>
<dbReference type="GO" id="GO:0000287">
    <property type="term" value="F:magnesium ion binding"/>
    <property type="evidence" value="ECO:0007669"/>
    <property type="project" value="UniProtKB-UniRule"/>
</dbReference>
<dbReference type="AlphaFoldDB" id="A0A8J2TX61"/>
<evidence type="ECO:0000256" key="5">
    <source>
        <dbReference type="ARBA" id="ARBA00023211"/>
    </source>
</evidence>
<evidence type="ECO:0000256" key="3">
    <source>
        <dbReference type="ARBA" id="ARBA00022842"/>
    </source>
</evidence>
<dbReference type="PANTHER" id="PTHR42916:SF1">
    <property type="entry name" value="PROTEIN PHYLLO, CHLOROPLASTIC"/>
    <property type="match status" value="1"/>
</dbReference>